<sequence length="557" mass="63253">MASRPASPTTTSSLEKQLSCSICLETFRDPVTTSCGHSFCKECLTRCLRLQNESCPLCKKLLNRAPEVNIVLRNVVGQVKKQKEEENERRERERKKKEEEEEAKRFRGKPGQVPCDVCPKMAATKSCLVCLTSYCEEHLRNHSTNERFKGHKLVDPVEDLDQRACLTHGRPLELYSRTEQRCICVRCMEEGDEGVVSMEDEWASKKAKLDRTVKELKEKVTERMTKMDEIDAAFKSCKDQLDAEWWDIEAVFNGIIAVVEAAQARALSPVEQRRKRLENEAEELSKLLQAEADALETTISELNHISAFEDHILFLQKYPSLKEPSDTKDWAAVELDTSLCFGSMRKVTTTMARQIQEETEKLTAIELQRFPKFAEDVTLDPNTSHTRLVLSKNRKEVFDGEENQEFDDDLERFDIFGSILGSEALGSGRAYWEVQVGGKSGWDLGVTSATAKRKGKLTLSPDNGYWAIVHYEGEKYAALTAPPVCLQLEEKPETVGVFVDYEEGLVSFYNVTNREHIYSFDAAVFGDEILPYFSPHVKDERNTEPLIISPVKTSCSI</sequence>
<dbReference type="Gene3D" id="3.30.160.60">
    <property type="entry name" value="Classic Zinc Finger"/>
    <property type="match status" value="1"/>
</dbReference>
<proteinExistence type="predicted"/>
<dbReference type="GO" id="GO:0045087">
    <property type="term" value="P:innate immune response"/>
    <property type="evidence" value="ECO:0007669"/>
    <property type="project" value="UniProtKB-KW"/>
</dbReference>
<evidence type="ECO:0000256" key="4">
    <source>
        <dbReference type="ARBA" id="ARBA00022833"/>
    </source>
</evidence>
<dbReference type="InterPro" id="IPR051051">
    <property type="entry name" value="E3_ubiq-ligase_TRIM/RNF"/>
</dbReference>
<dbReference type="InterPro" id="IPR003879">
    <property type="entry name" value="Butyrophylin_SPRY"/>
</dbReference>
<dbReference type="SMART" id="SM00184">
    <property type="entry name" value="RING"/>
    <property type="match status" value="1"/>
</dbReference>
<dbReference type="AlphaFoldDB" id="A0A8C6WGU6"/>
<keyword evidence="4" id="KW-0862">Zinc</keyword>
<dbReference type="SMART" id="SM00449">
    <property type="entry name" value="SPRY"/>
    <property type="match status" value="1"/>
</dbReference>
<dbReference type="SMART" id="SM00589">
    <property type="entry name" value="PRY"/>
    <property type="match status" value="1"/>
</dbReference>
<keyword evidence="7" id="KW-0175">Coiled coil</keyword>
<dbReference type="InterPro" id="IPR001841">
    <property type="entry name" value="Znf_RING"/>
</dbReference>
<dbReference type="Ensembl" id="ENSNMLT00000006777.1">
    <property type="protein sequence ID" value="ENSNMLP00000005908.1"/>
    <property type="gene ID" value="ENSNMLG00000004349.1"/>
</dbReference>
<dbReference type="InterPro" id="IPR043136">
    <property type="entry name" value="B30.2/SPRY_sf"/>
</dbReference>
<name>A0A8C6WGU6_9GOBI</name>
<dbReference type="PROSITE" id="PS00518">
    <property type="entry name" value="ZF_RING_1"/>
    <property type="match status" value="1"/>
</dbReference>
<evidence type="ECO:0000256" key="8">
    <source>
        <dbReference type="SAM" id="MobiDB-lite"/>
    </source>
</evidence>
<dbReference type="Gene3D" id="2.60.120.920">
    <property type="match status" value="1"/>
</dbReference>
<dbReference type="SUPFAM" id="SSF49899">
    <property type="entry name" value="Concanavalin A-like lectins/glucanases"/>
    <property type="match status" value="1"/>
</dbReference>
<evidence type="ECO:0000256" key="2">
    <source>
        <dbReference type="ARBA" id="ARBA00022723"/>
    </source>
</evidence>
<dbReference type="Gene3D" id="3.30.40.10">
    <property type="entry name" value="Zinc/RING finger domain, C3HC4 (zinc finger)"/>
    <property type="match status" value="1"/>
</dbReference>
<dbReference type="InterPro" id="IPR006574">
    <property type="entry name" value="PRY"/>
</dbReference>
<dbReference type="PROSITE" id="PS50089">
    <property type="entry name" value="ZF_RING_2"/>
    <property type="match status" value="1"/>
</dbReference>
<reference evidence="11" key="2">
    <citation type="submission" date="2025-09" db="UniProtKB">
        <authorList>
            <consortium name="Ensembl"/>
        </authorList>
    </citation>
    <scope>IDENTIFICATION</scope>
</reference>
<dbReference type="InterPro" id="IPR001870">
    <property type="entry name" value="B30.2/SPRY"/>
</dbReference>
<feature type="coiled-coil region" evidence="7">
    <location>
        <begin position="267"/>
        <end position="298"/>
    </location>
</feature>
<evidence type="ECO:0000256" key="5">
    <source>
        <dbReference type="ARBA" id="ARBA00022859"/>
    </source>
</evidence>
<dbReference type="SUPFAM" id="SSF57850">
    <property type="entry name" value="RING/U-box"/>
    <property type="match status" value="1"/>
</dbReference>
<dbReference type="InterPro" id="IPR017907">
    <property type="entry name" value="Znf_RING_CS"/>
</dbReference>
<feature type="region of interest" description="Disordered" evidence="8">
    <location>
        <begin position="80"/>
        <end position="105"/>
    </location>
</feature>
<dbReference type="InterPro" id="IPR013320">
    <property type="entry name" value="ConA-like_dom_sf"/>
</dbReference>
<dbReference type="SUPFAM" id="SSF57845">
    <property type="entry name" value="B-box zinc-binding domain"/>
    <property type="match status" value="1"/>
</dbReference>
<dbReference type="Pfam" id="PF00622">
    <property type="entry name" value="SPRY"/>
    <property type="match status" value="1"/>
</dbReference>
<evidence type="ECO:0000313" key="12">
    <source>
        <dbReference type="Proteomes" id="UP000694523"/>
    </source>
</evidence>
<evidence type="ECO:0000259" key="9">
    <source>
        <dbReference type="PROSITE" id="PS50089"/>
    </source>
</evidence>
<dbReference type="Pfam" id="PF25600">
    <property type="entry name" value="TRIM_CC"/>
    <property type="match status" value="1"/>
</dbReference>
<reference evidence="11" key="1">
    <citation type="submission" date="2025-08" db="UniProtKB">
        <authorList>
            <consortium name="Ensembl"/>
        </authorList>
    </citation>
    <scope>IDENTIFICATION</scope>
</reference>
<evidence type="ECO:0000256" key="3">
    <source>
        <dbReference type="ARBA" id="ARBA00022771"/>
    </source>
</evidence>
<dbReference type="CDD" id="cd19769">
    <property type="entry name" value="Bbox2_TRIM16-like"/>
    <property type="match status" value="1"/>
</dbReference>
<organism evidence="11 12">
    <name type="scientific">Neogobius melanostomus</name>
    <name type="common">round goby</name>
    <dbReference type="NCBI Taxonomy" id="47308"/>
    <lineage>
        <taxon>Eukaryota</taxon>
        <taxon>Metazoa</taxon>
        <taxon>Chordata</taxon>
        <taxon>Craniata</taxon>
        <taxon>Vertebrata</taxon>
        <taxon>Euteleostomi</taxon>
        <taxon>Actinopterygii</taxon>
        <taxon>Neopterygii</taxon>
        <taxon>Teleostei</taxon>
        <taxon>Neoteleostei</taxon>
        <taxon>Acanthomorphata</taxon>
        <taxon>Gobiaria</taxon>
        <taxon>Gobiiformes</taxon>
        <taxon>Gobioidei</taxon>
        <taxon>Gobiidae</taxon>
        <taxon>Benthophilinae</taxon>
        <taxon>Neogobiini</taxon>
        <taxon>Neogobius</taxon>
    </lineage>
</organism>
<dbReference type="PANTHER" id="PTHR25465">
    <property type="entry name" value="B-BOX DOMAIN CONTAINING"/>
    <property type="match status" value="1"/>
</dbReference>
<feature type="domain" description="B30.2/SPRY" evidence="10">
    <location>
        <begin position="357"/>
        <end position="551"/>
    </location>
</feature>
<keyword evidence="1" id="KW-0399">Innate immunity</keyword>
<dbReference type="FunFam" id="2.60.120.920:FF:000004">
    <property type="entry name" value="Butyrophilin subfamily 1 member A1"/>
    <property type="match status" value="1"/>
</dbReference>
<evidence type="ECO:0000256" key="7">
    <source>
        <dbReference type="SAM" id="Coils"/>
    </source>
</evidence>
<dbReference type="InterPro" id="IPR013083">
    <property type="entry name" value="Znf_RING/FYVE/PHD"/>
</dbReference>
<evidence type="ECO:0000256" key="6">
    <source>
        <dbReference type="PROSITE-ProRule" id="PRU00175"/>
    </source>
</evidence>
<dbReference type="InterPro" id="IPR058030">
    <property type="entry name" value="TRIM8/14/16/25/29/45/65_CC"/>
</dbReference>
<evidence type="ECO:0000313" key="11">
    <source>
        <dbReference type="Ensembl" id="ENSNMLP00000005908.1"/>
    </source>
</evidence>
<dbReference type="Proteomes" id="UP000694523">
    <property type="component" value="Unplaced"/>
</dbReference>
<dbReference type="InterPro" id="IPR003877">
    <property type="entry name" value="SPRY_dom"/>
</dbReference>
<feature type="domain" description="RING-type" evidence="9">
    <location>
        <begin position="20"/>
        <end position="59"/>
    </location>
</feature>
<keyword evidence="3 6" id="KW-0863">Zinc-finger</keyword>
<keyword evidence="12" id="KW-1185">Reference proteome</keyword>
<dbReference type="Pfam" id="PF13923">
    <property type="entry name" value="zf-C3HC4_2"/>
    <property type="match status" value="1"/>
</dbReference>
<dbReference type="PRINTS" id="PR01407">
    <property type="entry name" value="BUTYPHLNCDUF"/>
</dbReference>
<accession>A0A8C6WGU6</accession>
<dbReference type="Gene3D" id="4.10.830.40">
    <property type="match status" value="1"/>
</dbReference>
<dbReference type="Pfam" id="PF13765">
    <property type="entry name" value="PRY"/>
    <property type="match status" value="1"/>
</dbReference>
<protein>
    <submittedName>
        <fullName evidence="11">Uncharacterized protein</fullName>
    </submittedName>
</protein>
<dbReference type="PROSITE" id="PS50188">
    <property type="entry name" value="B302_SPRY"/>
    <property type="match status" value="1"/>
</dbReference>
<dbReference type="GO" id="GO:0005737">
    <property type="term" value="C:cytoplasm"/>
    <property type="evidence" value="ECO:0007669"/>
    <property type="project" value="UniProtKB-ARBA"/>
</dbReference>
<keyword evidence="5" id="KW-0391">Immunity</keyword>
<keyword evidence="2" id="KW-0479">Metal-binding</keyword>
<feature type="compositionally biased region" description="Basic and acidic residues" evidence="8">
    <location>
        <begin position="81"/>
        <end position="105"/>
    </location>
</feature>
<dbReference type="CDD" id="cd13733">
    <property type="entry name" value="SPRY_PRY_C-I_1"/>
    <property type="match status" value="1"/>
</dbReference>
<dbReference type="PANTHER" id="PTHR25465:SF49">
    <property type="entry name" value="BLOODTHIRSTY-RELATED GENE FAMILY, MEMBER 1-RELATED"/>
    <property type="match status" value="1"/>
</dbReference>
<dbReference type="GO" id="GO:0008270">
    <property type="term" value="F:zinc ion binding"/>
    <property type="evidence" value="ECO:0007669"/>
    <property type="project" value="UniProtKB-KW"/>
</dbReference>
<evidence type="ECO:0000256" key="1">
    <source>
        <dbReference type="ARBA" id="ARBA00022588"/>
    </source>
</evidence>
<evidence type="ECO:0000259" key="10">
    <source>
        <dbReference type="PROSITE" id="PS50188"/>
    </source>
</evidence>